<evidence type="ECO:0000256" key="1">
    <source>
        <dbReference type="ARBA" id="ARBA00001656"/>
    </source>
</evidence>
<dbReference type="InterPro" id="IPR009003">
    <property type="entry name" value="Peptidase_S1_PA"/>
</dbReference>
<dbReference type="PROSITE" id="PS50240">
    <property type="entry name" value="TRYPSIN_DOM"/>
    <property type="match status" value="1"/>
</dbReference>
<dbReference type="InterPro" id="IPR001254">
    <property type="entry name" value="Trypsin_dom"/>
</dbReference>
<dbReference type="PROSITE" id="PS00135">
    <property type="entry name" value="TRYPSIN_SER"/>
    <property type="match status" value="1"/>
</dbReference>
<dbReference type="FunFam" id="2.40.10.10:FF:000054">
    <property type="entry name" value="Complement C1r subcomponent"/>
    <property type="match status" value="1"/>
</dbReference>
<sequence length="88" mass="9393">VHPENLCAGYPQGGIDTCQGDSGGPLVCKDSKGDYFWLVGMTSWGKGCAGAKRFGIFTSVQHFHDWILIQMGLLPAVTAAPPLRPDTT</sequence>
<dbReference type="Gene3D" id="2.40.10.10">
    <property type="entry name" value="Trypsin-like serine proteases"/>
    <property type="match status" value="1"/>
</dbReference>
<dbReference type="InterPro" id="IPR033116">
    <property type="entry name" value="TRYPSIN_SER"/>
</dbReference>
<dbReference type="PANTHER" id="PTHR24252:SF8">
    <property type="entry name" value="ACROSIN"/>
    <property type="match status" value="1"/>
</dbReference>
<dbReference type="GO" id="GO:0006508">
    <property type="term" value="P:proteolysis"/>
    <property type="evidence" value="ECO:0007669"/>
    <property type="project" value="InterPro"/>
</dbReference>
<comment type="catalytic activity">
    <reaction evidence="1">
        <text>Preferential cleavage: Arg-|-Xaa, Lys-|-Xaa.</text>
        <dbReference type="EC" id="3.4.21.10"/>
    </reaction>
</comment>
<keyword evidence="7" id="KW-1015">Disulfide bond</keyword>
<dbReference type="Pfam" id="PF00089">
    <property type="entry name" value="Trypsin"/>
    <property type="match status" value="1"/>
</dbReference>
<dbReference type="OrthoDB" id="546450at2759"/>
<evidence type="ECO:0000256" key="2">
    <source>
        <dbReference type="ARBA" id="ARBA00004613"/>
    </source>
</evidence>
<feature type="non-terminal residue" evidence="10">
    <location>
        <position position="1"/>
    </location>
</feature>
<comment type="subcellular location">
    <subcellularLocation>
        <location evidence="2">Secreted</location>
    </subcellularLocation>
</comment>
<reference evidence="10 11" key="1">
    <citation type="submission" date="2014-06" db="EMBL/GenBank/DDBJ databases">
        <title>Genome evolution of avian class.</title>
        <authorList>
            <person name="Zhang G."/>
            <person name="Li C."/>
        </authorList>
    </citation>
    <scope>NUCLEOTIDE SEQUENCE [LARGE SCALE GENOMIC DNA]</scope>
    <source>
        <strain evidence="10">BGI_N305</strain>
    </source>
</reference>
<dbReference type="PANTHER" id="PTHR24252">
    <property type="entry name" value="ACROSIN-RELATED"/>
    <property type="match status" value="1"/>
</dbReference>
<dbReference type="EC" id="3.4.21.10" evidence="3"/>
<evidence type="ECO:0000256" key="3">
    <source>
        <dbReference type="ARBA" id="ARBA00012050"/>
    </source>
</evidence>
<dbReference type="InterPro" id="IPR043504">
    <property type="entry name" value="Peptidase_S1_PA_chymotrypsin"/>
</dbReference>
<evidence type="ECO:0000313" key="11">
    <source>
        <dbReference type="Proteomes" id="UP000053258"/>
    </source>
</evidence>
<proteinExistence type="predicted"/>
<keyword evidence="5" id="KW-0964">Secreted</keyword>
<keyword evidence="6" id="KW-0732">Signal</keyword>
<evidence type="ECO:0000256" key="4">
    <source>
        <dbReference type="ARBA" id="ARBA00017161"/>
    </source>
</evidence>
<dbReference type="Proteomes" id="UP000053258">
    <property type="component" value="Unassembled WGS sequence"/>
</dbReference>
<keyword evidence="8" id="KW-0325">Glycoprotein</keyword>
<dbReference type="GO" id="GO:0007340">
    <property type="term" value="P:acrosome reaction"/>
    <property type="evidence" value="ECO:0007669"/>
    <property type="project" value="TreeGrafter"/>
</dbReference>
<evidence type="ECO:0000259" key="9">
    <source>
        <dbReference type="PROSITE" id="PS50240"/>
    </source>
</evidence>
<evidence type="ECO:0000256" key="8">
    <source>
        <dbReference type="ARBA" id="ARBA00023180"/>
    </source>
</evidence>
<evidence type="ECO:0000256" key="6">
    <source>
        <dbReference type="ARBA" id="ARBA00022729"/>
    </source>
</evidence>
<feature type="non-terminal residue" evidence="10">
    <location>
        <position position="88"/>
    </location>
</feature>
<evidence type="ECO:0000256" key="7">
    <source>
        <dbReference type="ARBA" id="ARBA00023157"/>
    </source>
</evidence>
<feature type="domain" description="Peptidase S1" evidence="9">
    <location>
        <begin position="1"/>
        <end position="72"/>
    </location>
</feature>
<evidence type="ECO:0000256" key="5">
    <source>
        <dbReference type="ARBA" id="ARBA00022525"/>
    </source>
</evidence>
<dbReference type="EMBL" id="KL671420">
    <property type="protein sequence ID" value="KFW82571.1"/>
    <property type="molecule type" value="Genomic_DNA"/>
</dbReference>
<evidence type="ECO:0000313" key="10">
    <source>
        <dbReference type="EMBL" id="KFW82571.1"/>
    </source>
</evidence>
<protein>
    <recommendedName>
        <fullName evidence="4">Acrosin</fullName>
        <ecNumber evidence="3">3.4.21.10</ecNumber>
    </recommendedName>
</protein>
<name>A0A093Q1Q3_9PASS</name>
<dbReference type="AlphaFoldDB" id="A0A093Q1Q3"/>
<dbReference type="GO" id="GO:0004252">
    <property type="term" value="F:serine-type endopeptidase activity"/>
    <property type="evidence" value="ECO:0007669"/>
    <property type="project" value="InterPro"/>
</dbReference>
<dbReference type="GO" id="GO:0005576">
    <property type="term" value="C:extracellular region"/>
    <property type="evidence" value="ECO:0007669"/>
    <property type="project" value="UniProtKB-SubCell"/>
</dbReference>
<dbReference type="SUPFAM" id="SSF50494">
    <property type="entry name" value="Trypsin-like serine proteases"/>
    <property type="match status" value="1"/>
</dbReference>
<keyword evidence="11" id="KW-1185">Reference proteome</keyword>
<gene>
    <name evidence="10" type="ORF">N305_14646</name>
</gene>
<accession>A0A093Q1Q3</accession>
<organism evidence="10 11">
    <name type="scientific">Manacus vitellinus</name>
    <name type="common">golden-collared manakin</name>
    <dbReference type="NCBI Taxonomy" id="328815"/>
    <lineage>
        <taxon>Eukaryota</taxon>
        <taxon>Metazoa</taxon>
        <taxon>Chordata</taxon>
        <taxon>Craniata</taxon>
        <taxon>Vertebrata</taxon>
        <taxon>Euteleostomi</taxon>
        <taxon>Archelosauria</taxon>
        <taxon>Archosauria</taxon>
        <taxon>Dinosauria</taxon>
        <taxon>Saurischia</taxon>
        <taxon>Theropoda</taxon>
        <taxon>Coelurosauria</taxon>
        <taxon>Aves</taxon>
        <taxon>Neognathae</taxon>
        <taxon>Neoaves</taxon>
        <taxon>Telluraves</taxon>
        <taxon>Australaves</taxon>
        <taxon>Passeriformes</taxon>
        <taxon>Pipridae</taxon>
        <taxon>Manacus</taxon>
    </lineage>
</organism>